<dbReference type="AlphaFoldDB" id="A0A7E5W1A5"/>
<evidence type="ECO:0000256" key="5">
    <source>
        <dbReference type="ARBA" id="ARBA00022692"/>
    </source>
</evidence>
<evidence type="ECO:0000256" key="3">
    <source>
        <dbReference type="ARBA" id="ARBA00022448"/>
    </source>
</evidence>
<keyword evidence="14" id="KW-1185">Reference proteome</keyword>
<comment type="subcellular location">
    <subcellularLocation>
        <location evidence="1">Membrane</location>
        <topology evidence="1">Multi-pass membrane protein</topology>
    </subcellularLocation>
</comment>
<dbReference type="Gene3D" id="1.10.287.770">
    <property type="entry name" value="YojJ-like"/>
    <property type="match status" value="1"/>
</dbReference>
<keyword evidence="7" id="KW-0915">Sodium</keyword>
<dbReference type="InParanoid" id="A0A7E5W1A5"/>
<organism evidence="14 15">
    <name type="scientific">Trichoplusia ni</name>
    <name type="common">Cabbage looper</name>
    <dbReference type="NCBI Taxonomy" id="7111"/>
    <lineage>
        <taxon>Eukaryota</taxon>
        <taxon>Metazoa</taxon>
        <taxon>Ecdysozoa</taxon>
        <taxon>Arthropoda</taxon>
        <taxon>Hexapoda</taxon>
        <taxon>Insecta</taxon>
        <taxon>Pterygota</taxon>
        <taxon>Neoptera</taxon>
        <taxon>Endopterygota</taxon>
        <taxon>Lepidoptera</taxon>
        <taxon>Glossata</taxon>
        <taxon>Ditrysia</taxon>
        <taxon>Noctuoidea</taxon>
        <taxon>Noctuidae</taxon>
        <taxon>Plusiinae</taxon>
        <taxon>Trichoplusia</taxon>
    </lineage>
</organism>
<dbReference type="PRINTS" id="PR01078">
    <property type="entry name" value="AMINACHANNEL"/>
</dbReference>
<evidence type="ECO:0000256" key="6">
    <source>
        <dbReference type="ARBA" id="ARBA00022989"/>
    </source>
</evidence>
<feature type="transmembrane region" description="Helical" evidence="13">
    <location>
        <begin position="65"/>
        <end position="86"/>
    </location>
</feature>
<name>A0A7E5W1A5_TRINI</name>
<protein>
    <submittedName>
        <fullName evidence="15">Sodium channel protein Nach-like isoform X1</fullName>
    </submittedName>
</protein>
<proteinExistence type="inferred from homology"/>
<keyword evidence="3 12" id="KW-0813">Transport</keyword>
<sequence>MMNEASQNSYEYEYRRRLRRKAPPPNKLDIVKASVKTVSKEYCEESSICGLKHLVDEGTSFIERLLWVVILIVGLICSVSLVWITFDKYYSAPLVTTQTPEGVPVSQIIFPAVGICTNNRISKRAVTELAKTLLKQERNKFYNESDMMSFLVGLGQLYVLGSTKYSVSPVKLHYILGQYDVHELMRKLTPRCEDLLVRCAWNTEPRDCLDLFDFRLTMNGYCCTFNYLRIHDSIFESITTSTTRNIDMYRYGNKSSFDFDQGLKVLLRLNESDDFFYNVPLQGAQLQFSDAYDFPDSPSGSFAMQIISPSVQMTVMVTASFTEASRDIQHVPIKLRKCRFYDESTYLPFYTYSDCMLKCRMQFLLENCNCTPFNMPKMRGARTCNMKDVPCLRTYYPQSIAVRPNEDHVPVELELDAVNGGIDCPMCNPTCSKTAYSYDFNNVLIYPEYLNSVADNDRDDWLRGANYTGTSIVHVKYARNVADCYGQNVIMKWFDLISNIGSTCGFITGFSFVSVLEFIYFFTVKLLREMRMRGLKKNKTVRINIEPQRPAYFEPISRYRPIYWNELTGSTRIGQQSYEF</sequence>
<dbReference type="PANTHER" id="PTHR11690:SF253">
    <property type="entry name" value="PICKPOCKET 18-RELATED"/>
    <property type="match status" value="1"/>
</dbReference>
<dbReference type="GeneID" id="113498557"/>
<dbReference type="GO" id="GO:0015280">
    <property type="term" value="F:ligand-gated sodium channel activity"/>
    <property type="evidence" value="ECO:0007669"/>
    <property type="project" value="TreeGrafter"/>
</dbReference>
<dbReference type="FunCoup" id="A0A7E5W1A5">
    <property type="interactions" value="15"/>
</dbReference>
<evidence type="ECO:0000256" key="10">
    <source>
        <dbReference type="ARBA" id="ARBA00023201"/>
    </source>
</evidence>
<keyword evidence="11 12" id="KW-0407">Ion channel</keyword>
<dbReference type="PANTHER" id="PTHR11690">
    <property type="entry name" value="AMILORIDE-SENSITIVE SODIUM CHANNEL-RELATED"/>
    <property type="match status" value="1"/>
</dbReference>
<keyword evidence="9 13" id="KW-0472">Membrane</keyword>
<keyword evidence="10 12" id="KW-0739">Sodium transport</keyword>
<dbReference type="Proteomes" id="UP000322000">
    <property type="component" value="Chromosome 11"/>
</dbReference>
<feature type="transmembrane region" description="Helical" evidence="13">
    <location>
        <begin position="506"/>
        <end position="527"/>
    </location>
</feature>
<dbReference type="Gene3D" id="2.60.470.10">
    <property type="entry name" value="Acid-sensing ion channels like domains"/>
    <property type="match status" value="1"/>
</dbReference>
<evidence type="ECO:0000256" key="2">
    <source>
        <dbReference type="ARBA" id="ARBA00007193"/>
    </source>
</evidence>
<keyword evidence="6 13" id="KW-1133">Transmembrane helix</keyword>
<dbReference type="OrthoDB" id="8062007at2759"/>
<keyword evidence="4 12" id="KW-0894">Sodium channel</keyword>
<gene>
    <name evidence="15" type="primary">LOC113498557</name>
</gene>
<reference evidence="15" key="1">
    <citation type="submission" date="2025-08" db="UniProtKB">
        <authorList>
            <consortium name="RefSeq"/>
        </authorList>
    </citation>
    <scope>IDENTIFICATION</scope>
</reference>
<evidence type="ECO:0000256" key="8">
    <source>
        <dbReference type="ARBA" id="ARBA00023065"/>
    </source>
</evidence>
<dbReference type="GO" id="GO:0005886">
    <property type="term" value="C:plasma membrane"/>
    <property type="evidence" value="ECO:0007669"/>
    <property type="project" value="TreeGrafter"/>
</dbReference>
<evidence type="ECO:0000256" key="13">
    <source>
        <dbReference type="SAM" id="Phobius"/>
    </source>
</evidence>
<dbReference type="Pfam" id="PF00858">
    <property type="entry name" value="ASC"/>
    <property type="match status" value="1"/>
</dbReference>
<evidence type="ECO:0000256" key="7">
    <source>
        <dbReference type="ARBA" id="ARBA00023053"/>
    </source>
</evidence>
<dbReference type="RefSeq" id="XP_026734399.1">
    <property type="nucleotide sequence ID" value="XM_026878598.1"/>
</dbReference>
<keyword evidence="5 12" id="KW-0812">Transmembrane</keyword>
<comment type="similarity">
    <text evidence="2 12">Belongs to the amiloride-sensitive sodium channel (TC 1.A.6) family.</text>
</comment>
<evidence type="ECO:0000313" key="14">
    <source>
        <dbReference type="Proteomes" id="UP000322000"/>
    </source>
</evidence>
<keyword evidence="8 12" id="KW-0406">Ion transport</keyword>
<evidence type="ECO:0000313" key="15">
    <source>
        <dbReference type="RefSeq" id="XP_026734399.1"/>
    </source>
</evidence>
<dbReference type="KEGG" id="tnl:113498557"/>
<accession>A0A7E5W1A5</accession>
<evidence type="ECO:0000256" key="12">
    <source>
        <dbReference type="RuleBase" id="RU000679"/>
    </source>
</evidence>
<evidence type="ECO:0000256" key="4">
    <source>
        <dbReference type="ARBA" id="ARBA00022461"/>
    </source>
</evidence>
<dbReference type="InterPro" id="IPR001873">
    <property type="entry name" value="ENaC"/>
</dbReference>
<evidence type="ECO:0000256" key="1">
    <source>
        <dbReference type="ARBA" id="ARBA00004141"/>
    </source>
</evidence>
<evidence type="ECO:0000256" key="11">
    <source>
        <dbReference type="ARBA" id="ARBA00023303"/>
    </source>
</evidence>
<evidence type="ECO:0000256" key="9">
    <source>
        <dbReference type="ARBA" id="ARBA00023136"/>
    </source>
</evidence>